<proteinExistence type="predicted"/>
<dbReference type="Proteomes" id="UP000317812">
    <property type="component" value="Chromosome"/>
</dbReference>
<evidence type="ECO:0000313" key="2">
    <source>
        <dbReference type="EMBL" id="QDK20692.1"/>
    </source>
</evidence>
<keyword evidence="1" id="KW-0472">Membrane</keyword>
<dbReference type="AlphaFoldDB" id="A0AAP9DD89"/>
<keyword evidence="1" id="KW-1133">Transmembrane helix</keyword>
<name>A0AAP9DD89_9ENTR</name>
<protein>
    <submittedName>
        <fullName evidence="2">Uncharacterized protein</fullName>
    </submittedName>
</protein>
<accession>A0AAP9DD89</accession>
<organism evidence="2 3">
    <name type="scientific">Leclercia adecarboxylata</name>
    <dbReference type="NCBI Taxonomy" id="83655"/>
    <lineage>
        <taxon>Bacteria</taxon>
        <taxon>Pseudomonadati</taxon>
        <taxon>Pseudomonadota</taxon>
        <taxon>Gammaproteobacteria</taxon>
        <taxon>Enterobacterales</taxon>
        <taxon>Enterobacteriaceae</taxon>
        <taxon>Leclercia</taxon>
    </lineage>
</organism>
<keyword evidence="1" id="KW-0812">Transmembrane</keyword>
<feature type="transmembrane region" description="Helical" evidence="1">
    <location>
        <begin position="7"/>
        <end position="28"/>
    </location>
</feature>
<evidence type="ECO:0000313" key="3">
    <source>
        <dbReference type="Proteomes" id="UP000317812"/>
    </source>
</evidence>
<dbReference type="RefSeq" id="WP_142489573.1">
    <property type="nucleotide sequence ID" value="NZ_CP035382.1"/>
</dbReference>
<sequence length="86" mass="9924">MKHLKKVLIWYLFFAVYIAIFCGLFVGIPEEALHRSIFGHAREVSEIDWDNTHMTILLVLDALLTGMCIFTSSIIIGKRSDDRRIL</sequence>
<evidence type="ECO:0000256" key="1">
    <source>
        <dbReference type="SAM" id="Phobius"/>
    </source>
</evidence>
<dbReference type="EMBL" id="CP035382">
    <property type="protein sequence ID" value="QDK20692.1"/>
    <property type="molecule type" value="Genomic_DNA"/>
</dbReference>
<reference evidence="2 3" key="1">
    <citation type="submission" date="2019-01" db="EMBL/GenBank/DDBJ databases">
        <title>Florfenicol resistance in Enterobacteriaceae and whole-genome sequence analysis of florfenicol-resistant Leclercia adecarboxylata strain R25.</title>
        <authorList>
            <person name="Bao Q."/>
            <person name="Ying Y."/>
        </authorList>
    </citation>
    <scope>NUCLEOTIDE SEQUENCE [LARGE SCALE GENOMIC DNA]</scope>
    <source>
        <strain evidence="2 3">R25</strain>
    </source>
</reference>
<gene>
    <name evidence="2" type="ORF">ES815_21205</name>
</gene>
<feature type="transmembrane region" description="Helical" evidence="1">
    <location>
        <begin position="54"/>
        <end position="76"/>
    </location>
</feature>